<feature type="domain" description="Methyltransferase" evidence="1">
    <location>
        <begin position="1"/>
        <end position="74"/>
    </location>
</feature>
<protein>
    <recommendedName>
        <fullName evidence="1">Methyltransferase domain-containing protein</fullName>
    </recommendedName>
</protein>
<feature type="non-terminal residue" evidence="2">
    <location>
        <position position="1"/>
    </location>
</feature>
<comment type="caution">
    <text evidence="2">The sequence shown here is derived from an EMBL/GenBank/DDBJ whole genome shotgun (WGS) entry which is preliminary data.</text>
</comment>
<dbReference type="AlphaFoldDB" id="X1UMZ6"/>
<dbReference type="SUPFAM" id="SSF53335">
    <property type="entry name" value="S-adenosyl-L-methionine-dependent methyltransferases"/>
    <property type="match status" value="1"/>
</dbReference>
<sequence length="151" mass="17175">GLDLSEGMLMITALRIKKAGLSEKVDLQCGDALNLPYPELYFDAVFTSFTLELFDTPEIPLVLEQCRRVLKKDGRICVVAMSKKEKQGPMVKLYEWLHEKFPNYIDCRPIFVRKSLESAHFKIVNTTMMSLFGLDVEIVLANQTGEQKAKS</sequence>
<gene>
    <name evidence="2" type="ORF">S12H4_27994</name>
</gene>
<dbReference type="InterPro" id="IPR041698">
    <property type="entry name" value="Methyltransf_25"/>
</dbReference>
<name>X1UMZ6_9ZZZZ</name>
<organism evidence="2">
    <name type="scientific">marine sediment metagenome</name>
    <dbReference type="NCBI Taxonomy" id="412755"/>
    <lineage>
        <taxon>unclassified sequences</taxon>
        <taxon>metagenomes</taxon>
        <taxon>ecological metagenomes</taxon>
    </lineage>
</organism>
<evidence type="ECO:0000259" key="1">
    <source>
        <dbReference type="Pfam" id="PF13649"/>
    </source>
</evidence>
<dbReference type="InterPro" id="IPR029063">
    <property type="entry name" value="SAM-dependent_MTases_sf"/>
</dbReference>
<proteinExistence type="predicted"/>
<dbReference type="Gene3D" id="3.40.50.150">
    <property type="entry name" value="Vaccinia Virus protein VP39"/>
    <property type="match status" value="1"/>
</dbReference>
<dbReference type="CDD" id="cd02440">
    <property type="entry name" value="AdoMet_MTases"/>
    <property type="match status" value="1"/>
</dbReference>
<accession>X1UMZ6</accession>
<dbReference type="Pfam" id="PF13649">
    <property type="entry name" value="Methyltransf_25"/>
    <property type="match status" value="1"/>
</dbReference>
<dbReference type="EMBL" id="BARW01016026">
    <property type="protein sequence ID" value="GAJ01266.1"/>
    <property type="molecule type" value="Genomic_DNA"/>
</dbReference>
<reference evidence="2" key="1">
    <citation type="journal article" date="2014" name="Front. Microbiol.">
        <title>High frequency of phylogenetically diverse reductive dehalogenase-homologous genes in deep subseafloor sedimentary metagenomes.</title>
        <authorList>
            <person name="Kawai M."/>
            <person name="Futagami T."/>
            <person name="Toyoda A."/>
            <person name="Takaki Y."/>
            <person name="Nishi S."/>
            <person name="Hori S."/>
            <person name="Arai W."/>
            <person name="Tsubouchi T."/>
            <person name="Morono Y."/>
            <person name="Uchiyama I."/>
            <person name="Ito T."/>
            <person name="Fujiyama A."/>
            <person name="Inagaki F."/>
            <person name="Takami H."/>
        </authorList>
    </citation>
    <scope>NUCLEOTIDE SEQUENCE</scope>
    <source>
        <strain evidence="2">Expedition CK06-06</strain>
    </source>
</reference>
<evidence type="ECO:0000313" key="2">
    <source>
        <dbReference type="EMBL" id="GAJ01266.1"/>
    </source>
</evidence>